<evidence type="ECO:0000256" key="6">
    <source>
        <dbReference type="ARBA" id="ARBA00022533"/>
    </source>
</evidence>
<dbReference type="GO" id="GO:0006260">
    <property type="term" value="P:DNA replication"/>
    <property type="evidence" value="ECO:0007669"/>
    <property type="project" value="UniProtKB-KW"/>
</dbReference>
<keyword evidence="6" id="KW-0021">Allosteric enzyme</keyword>
<evidence type="ECO:0000259" key="25">
    <source>
        <dbReference type="PROSITE" id="PS51831"/>
    </source>
</evidence>
<keyword evidence="15" id="KW-0051">Antiviral defense</keyword>
<evidence type="ECO:0000256" key="8">
    <source>
        <dbReference type="ARBA" id="ARBA00022705"/>
    </source>
</evidence>
<dbReference type="Gene3D" id="1.10.3210.10">
    <property type="entry name" value="Hypothetical protein af1432"/>
    <property type="match status" value="1"/>
</dbReference>
<dbReference type="GO" id="GO:0005525">
    <property type="term" value="F:GTP binding"/>
    <property type="evidence" value="ECO:0007669"/>
    <property type="project" value="UniProtKB-KW"/>
</dbReference>
<proteinExistence type="inferred from homology"/>
<feature type="region of interest" description="Disordered" evidence="24">
    <location>
        <begin position="1"/>
        <end position="22"/>
    </location>
</feature>
<keyword evidence="10" id="KW-0547">Nucleotide-binding</keyword>
<evidence type="ECO:0000256" key="20">
    <source>
        <dbReference type="ARBA" id="ARBA00047812"/>
    </source>
</evidence>
<sequence length="551" mass="63138">MSRKRPSEDVSCPDSFKTPEKRTAAVRQQDGHHDEILSKHKVFNDPIHGHIELHPLLVRIIDTPQFQRLRNIKQLGGAYFVFPGASHNRFEHSLGVGYLAGCLVKALNEKQPELSITEKDILCVQIAGLCHDLGHGPYSHLFDSLFIPKVRPDYKWKHEIASVQMFDHLVKENNLEPVMKKYGLSTTDLEFIKEQIAGPLDSAASQDTWKYKGRPEEKSFLYEIVANKRTSIDVDKWDYFARDSYHLGIKNSSDHLRFLKFMRVCEVKGKKLICARDKEVHDLYDMFHTRHCLHMRAYQHKVTKIIEEMITEALVKADPYIQIEGTGGKMYKMSEAIDDMEAYTKLTDHIFEEILYSSRPELSDARSILKNVVCRRLYKRVGETTPETALTIISSGSAVSQTLLAKGMAESKPDDIDVDLKPEDFVVNVFGIDYGKKEENPIDSVYFYCKNNPSKAFQIRKEQVSKLLPNTFSEKHIRVYCKQTDKLEAAKKYFEQWCKKNNIEAQDVDIMVPEFSPITPLPPALSAEDRRAGAGERVKKAIFGTPKGQQH</sequence>
<organism evidence="26 27">
    <name type="scientific">Pangasianodon hypophthalmus</name>
    <name type="common">Striped catfish</name>
    <name type="synonym">Helicophagus hypophthalmus</name>
    <dbReference type="NCBI Taxonomy" id="310915"/>
    <lineage>
        <taxon>Eukaryota</taxon>
        <taxon>Metazoa</taxon>
        <taxon>Chordata</taxon>
        <taxon>Craniata</taxon>
        <taxon>Vertebrata</taxon>
        <taxon>Euteleostomi</taxon>
        <taxon>Actinopterygii</taxon>
        <taxon>Neopterygii</taxon>
        <taxon>Teleostei</taxon>
        <taxon>Ostariophysi</taxon>
        <taxon>Siluriformes</taxon>
        <taxon>Pangasiidae</taxon>
        <taxon>Pangasianodon</taxon>
    </lineage>
</organism>
<evidence type="ECO:0000256" key="7">
    <source>
        <dbReference type="ARBA" id="ARBA00022588"/>
    </source>
</evidence>
<keyword evidence="5" id="KW-0158">Chromosome</keyword>
<keyword evidence="18" id="KW-0539">Nucleus</keyword>
<evidence type="ECO:0000256" key="10">
    <source>
        <dbReference type="ARBA" id="ARBA00022741"/>
    </source>
</evidence>
<evidence type="ECO:0000256" key="21">
    <source>
        <dbReference type="ARBA" id="ARBA00048183"/>
    </source>
</evidence>
<evidence type="ECO:0000256" key="17">
    <source>
        <dbReference type="ARBA" id="ARBA00023204"/>
    </source>
</evidence>
<dbReference type="GO" id="GO:0008832">
    <property type="term" value="F:dGTPase activity"/>
    <property type="evidence" value="ECO:0007669"/>
    <property type="project" value="TreeGrafter"/>
</dbReference>
<reference evidence="26 27" key="1">
    <citation type="submission" date="2019-06" db="EMBL/GenBank/DDBJ databases">
        <title>A chromosome-scale genome assembly of the striped catfish, Pangasianodon hypophthalmus.</title>
        <authorList>
            <person name="Wen M."/>
            <person name="Zahm M."/>
            <person name="Roques C."/>
            <person name="Cabau C."/>
            <person name="Klopp C."/>
            <person name="Donnadieu C."/>
            <person name="Jouanno E."/>
            <person name="Avarre J.-C."/>
            <person name="Campet M."/>
            <person name="Ha T.T.T."/>
            <person name="Dugue R."/>
            <person name="Lampietro C."/>
            <person name="Louis A."/>
            <person name="Herpin A."/>
            <person name="Echchiki A."/>
            <person name="Berthelot C."/>
            <person name="Parey E."/>
            <person name="Roest-Crollius H."/>
            <person name="Braasch I."/>
            <person name="Postlethwait J."/>
            <person name="Bobe J."/>
            <person name="Montfort J."/>
            <person name="Bouchez O."/>
            <person name="Begum T."/>
            <person name="Schartl M."/>
            <person name="Guiguen Y."/>
        </authorList>
    </citation>
    <scope>NUCLEOTIDE SEQUENCE [LARGE SCALE GENOMIC DNA]</scope>
    <source>
        <strain evidence="26 27">Indonesia</strain>
        <tissue evidence="26">Blood</tissue>
    </source>
</reference>
<dbReference type="Gene3D" id="3.30.70.2760">
    <property type="match status" value="1"/>
</dbReference>
<comment type="catalytic activity">
    <reaction evidence="23">
        <text>dTTP + H2O = thymidine + triphosphate + H(+)</text>
        <dbReference type="Rhea" id="RHEA:80079"/>
        <dbReference type="ChEBI" id="CHEBI:15377"/>
        <dbReference type="ChEBI" id="CHEBI:15378"/>
        <dbReference type="ChEBI" id="CHEBI:17748"/>
        <dbReference type="ChEBI" id="CHEBI:18036"/>
        <dbReference type="ChEBI" id="CHEBI:37568"/>
    </reaction>
    <physiologicalReaction direction="left-to-right" evidence="23">
        <dbReference type="Rhea" id="RHEA:80080"/>
    </physiologicalReaction>
</comment>
<keyword evidence="11" id="KW-0227">DNA damage</keyword>
<comment type="catalytic activity">
    <reaction evidence="21">
        <text>a 2'-deoxyribonucleoside 5'-triphosphate + H2O = a 2'-deoxyribonucleoside + triphosphate + H(+)</text>
        <dbReference type="Rhea" id="RHEA:46148"/>
        <dbReference type="ChEBI" id="CHEBI:15377"/>
        <dbReference type="ChEBI" id="CHEBI:15378"/>
        <dbReference type="ChEBI" id="CHEBI:18036"/>
        <dbReference type="ChEBI" id="CHEBI:18274"/>
        <dbReference type="ChEBI" id="CHEBI:61560"/>
    </reaction>
    <physiologicalReaction direction="left-to-right" evidence="21">
        <dbReference type="Rhea" id="RHEA:46149"/>
    </physiologicalReaction>
</comment>
<keyword evidence="17" id="KW-0234">DNA repair</keyword>
<evidence type="ECO:0000256" key="22">
    <source>
        <dbReference type="ARBA" id="ARBA00049174"/>
    </source>
</evidence>
<dbReference type="InterPro" id="IPR006674">
    <property type="entry name" value="HD_domain"/>
</dbReference>
<feature type="domain" description="HD" evidence="25">
    <location>
        <begin position="89"/>
        <end position="240"/>
    </location>
</feature>
<evidence type="ECO:0000256" key="15">
    <source>
        <dbReference type="ARBA" id="ARBA00023118"/>
    </source>
</evidence>
<evidence type="ECO:0000256" key="19">
    <source>
        <dbReference type="ARBA" id="ARBA00047701"/>
    </source>
</evidence>
<dbReference type="GO" id="GO:0045088">
    <property type="term" value="P:regulation of innate immune response"/>
    <property type="evidence" value="ECO:0007669"/>
    <property type="project" value="TreeGrafter"/>
</dbReference>
<dbReference type="SMART" id="SM00471">
    <property type="entry name" value="HDc"/>
    <property type="match status" value="1"/>
</dbReference>
<evidence type="ECO:0000256" key="5">
    <source>
        <dbReference type="ARBA" id="ARBA00022454"/>
    </source>
</evidence>
<comment type="similarity">
    <text evidence="3">Belongs to the SAMHD1 family.</text>
</comment>
<comment type="catalytic activity">
    <reaction evidence="22">
        <text>dGTP + H2O = 2'-deoxyguanosine + triphosphate + H(+)</text>
        <dbReference type="Rhea" id="RHEA:15193"/>
        <dbReference type="ChEBI" id="CHEBI:15377"/>
        <dbReference type="ChEBI" id="CHEBI:15378"/>
        <dbReference type="ChEBI" id="CHEBI:17172"/>
        <dbReference type="ChEBI" id="CHEBI:18036"/>
        <dbReference type="ChEBI" id="CHEBI:61429"/>
    </reaction>
    <physiologicalReaction direction="left-to-right" evidence="22">
        <dbReference type="Rhea" id="RHEA:15194"/>
    </physiologicalReaction>
</comment>
<dbReference type="SUPFAM" id="SSF109604">
    <property type="entry name" value="HD-domain/PDEase-like"/>
    <property type="match status" value="1"/>
</dbReference>
<comment type="catalytic activity">
    <reaction evidence="20">
        <text>dATP + H2O = 2'-deoxyadenosine + triphosphate + H(+)</text>
        <dbReference type="Rhea" id="RHEA:67648"/>
        <dbReference type="ChEBI" id="CHEBI:15377"/>
        <dbReference type="ChEBI" id="CHEBI:15378"/>
        <dbReference type="ChEBI" id="CHEBI:17256"/>
        <dbReference type="ChEBI" id="CHEBI:18036"/>
        <dbReference type="ChEBI" id="CHEBI:61404"/>
    </reaction>
    <physiologicalReaction direction="left-to-right" evidence="20">
        <dbReference type="Rhea" id="RHEA:67649"/>
    </physiologicalReaction>
</comment>
<dbReference type="AlphaFoldDB" id="A0A5N5PH83"/>
<evidence type="ECO:0000256" key="11">
    <source>
        <dbReference type="ARBA" id="ARBA00022763"/>
    </source>
</evidence>
<keyword evidence="7" id="KW-0399">Innate immunity</keyword>
<evidence type="ECO:0000256" key="13">
    <source>
        <dbReference type="ARBA" id="ARBA00022833"/>
    </source>
</evidence>
<keyword evidence="9" id="KW-0479">Metal-binding</keyword>
<evidence type="ECO:0000256" key="2">
    <source>
        <dbReference type="ARBA" id="ARBA00004286"/>
    </source>
</evidence>
<dbReference type="GO" id="GO:0045087">
    <property type="term" value="P:innate immune response"/>
    <property type="evidence" value="ECO:0007669"/>
    <property type="project" value="UniProtKB-KW"/>
</dbReference>
<comment type="caution">
    <text evidence="26">The sequence shown here is derived from an EMBL/GenBank/DDBJ whole genome shotgun (WGS) entry which is preliminary data.</text>
</comment>
<evidence type="ECO:0000313" key="26">
    <source>
        <dbReference type="EMBL" id="KAB5578925.1"/>
    </source>
</evidence>
<evidence type="ECO:0000256" key="18">
    <source>
        <dbReference type="ARBA" id="ARBA00023242"/>
    </source>
</evidence>
<keyword evidence="8" id="KW-0235">DNA replication</keyword>
<keyword evidence="14" id="KW-0391">Immunity</keyword>
<dbReference type="GO" id="GO:0006281">
    <property type="term" value="P:DNA repair"/>
    <property type="evidence" value="ECO:0007669"/>
    <property type="project" value="UniProtKB-KW"/>
</dbReference>
<dbReference type="Pfam" id="PF01966">
    <property type="entry name" value="HD"/>
    <property type="match status" value="1"/>
</dbReference>
<evidence type="ECO:0000256" key="1">
    <source>
        <dbReference type="ARBA" id="ARBA00004123"/>
    </source>
</evidence>
<evidence type="ECO:0000256" key="14">
    <source>
        <dbReference type="ARBA" id="ARBA00022859"/>
    </source>
</evidence>
<gene>
    <name evidence="26" type="ORF">PHYPO_G00188090</name>
</gene>
<evidence type="ECO:0000256" key="3">
    <source>
        <dbReference type="ARBA" id="ARBA00005776"/>
    </source>
</evidence>
<dbReference type="FunFam" id="1.10.3210.10:FF:000015">
    <property type="entry name" value="Deoxynucleoside triphosphate triphosphohydrolase SAMHD1"/>
    <property type="match status" value="1"/>
</dbReference>
<dbReference type="InterPro" id="IPR050135">
    <property type="entry name" value="dGTPase-like"/>
</dbReference>
<keyword evidence="16" id="KW-0342">GTP-binding</keyword>
<comment type="catalytic activity">
    <reaction evidence="19">
        <text>dCTP + H2O = 2'-deoxycytidine + triphosphate + H(+)</text>
        <dbReference type="Rhea" id="RHEA:80083"/>
        <dbReference type="ChEBI" id="CHEBI:15377"/>
        <dbReference type="ChEBI" id="CHEBI:15378"/>
        <dbReference type="ChEBI" id="CHEBI:15698"/>
        <dbReference type="ChEBI" id="CHEBI:18036"/>
        <dbReference type="ChEBI" id="CHEBI:61481"/>
    </reaction>
    <physiologicalReaction direction="left-to-right" evidence="19">
        <dbReference type="Rhea" id="RHEA:80084"/>
    </physiologicalReaction>
</comment>
<dbReference type="GO" id="GO:0051607">
    <property type="term" value="P:defense response to virus"/>
    <property type="evidence" value="ECO:0007669"/>
    <property type="project" value="UniProtKB-KW"/>
</dbReference>
<evidence type="ECO:0000256" key="23">
    <source>
        <dbReference type="ARBA" id="ARBA00049451"/>
    </source>
</evidence>
<dbReference type="FunFam" id="3.30.70.2760:FF:000002">
    <property type="entry name" value="SAM and HD domain-containing deoxynucleoside triphosphate triphosphohydrolase 1"/>
    <property type="match status" value="1"/>
</dbReference>
<dbReference type="GO" id="GO:0006203">
    <property type="term" value="P:dGTP catabolic process"/>
    <property type="evidence" value="ECO:0007669"/>
    <property type="project" value="TreeGrafter"/>
</dbReference>
<evidence type="ECO:0000256" key="24">
    <source>
        <dbReference type="SAM" id="MobiDB-lite"/>
    </source>
</evidence>
<dbReference type="InterPro" id="IPR003607">
    <property type="entry name" value="HD/PDEase_dom"/>
</dbReference>
<dbReference type="PANTHER" id="PTHR11373">
    <property type="entry name" value="DEOXYNUCLEOSIDE TRIPHOSPHATE TRIPHOSPHOHYDROLASE"/>
    <property type="match status" value="1"/>
</dbReference>
<dbReference type="GO" id="GO:0046872">
    <property type="term" value="F:metal ion binding"/>
    <property type="evidence" value="ECO:0007669"/>
    <property type="project" value="UniProtKB-KW"/>
</dbReference>
<accession>A0A5N5PH83</accession>
<protein>
    <recommendedName>
        <fullName evidence="4">Deoxynucleoside triphosphate triphosphohydrolase SAMHD1</fullName>
    </recommendedName>
</protein>
<comment type="subcellular location">
    <subcellularLocation>
        <location evidence="2">Chromosome</location>
    </subcellularLocation>
    <subcellularLocation>
        <location evidence="1">Nucleus</location>
    </subcellularLocation>
</comment>
<name>A0A5N5PH83_PANHP</name>
<evidence type="ECO:0000256" key="16">
    <source>
        <dbReference type="ARBA" id="ARBA00023134"/>
    </source>
</evidence>
<evidence type="ECO:0000256" key="4">
    <source>
        <dbReference type="ARBA" id="ARBA00020285"/>
    </source>
</evidence>
<keyword evidence="27" id="KW-1185">Reference proteome</keyword>
<dbReference type="Proteomes" id="UP000327468">
    <property type="component" value="Chromosome 4"/>
</dbReference>
<evidence type="ECO:0000256" key="12">
    <source>
        <dbReference type="ARBA" id="ARBA00022801"/>
    </source>
</evidence>
<dbReference type="PROSITE" id="PS51831">
    <property type="entry name" value="HD"/>
    <property type="match status" value="1"/>
</dbReference>
<dbReference type="GO" id="GO:0005694">
    <property type="term" value="C:chromosome"/>
    <property type="evidence" value="ECO:0007669"/>
    <property type="project" value="UniProtKB-SubCell"/>
</dbReference>
<keyword evidence="12" id="KW-0378">Hydrolase</keyword>
<dbReference type="GO" id="GO:0005634">
    <property type="term" value="C:nucleus"/>
    <property type="evidence" value="ECO:0007669"/>
    <property type="project" value="UniProtKB-SubCell"/>
</dbReference>
<dbReference type="PANTHER" id="PTHR11373:SF4">
    <property type="entry name" value="DEOXYNUCLEOSIDE TRIPHOSPHATE TRIPHOSPHOHYDROLASE SAMHD1"/>
    <property type="match status" value="1"/>
</dbReference>
<evidence type="ECO:0000256" key="9">
    <source>
        <dbReference type="ARBA" id="ARBA00022723"/>
    </source>
</evidence>
<dbReference type="CDD" id="cd00077">
    <property type="entry name" value="HDc"/>
    <property type="match status" value="1"/>
</dbReference>
<dbReference type="EMBL" id="VFJC01000005">
    <property type="protein sequence ID" value="KAB5578925.1"/>
    <property type="molecule type" value="Genomic_DNA"/>
</dbReference>
<keyword evidence="13" id="KW-0862">Zinc</keyword>
<evidence type="ECO:0000313" key="27">
    <source>
        <dbReference type="Proteomes" id="UP000327468"/>
    </source>
</evidence>